<dbReference type="EMBL" id="FTOG01000005">
    <property type="protein sequence ID" value="SIS82497.1"/>
    <property type="molecule type" value="Genomic_DNA"/>
</dbReference>
<dbReference type="AlphaFoldDB" id="A0A1N7M8U1"/>
<reference evidence="2" key="1">
    <citation type="submission" date="2017-01" db="EMBL/GenBank/DDBJ databases">
        <authorList>
            <person name="Varghese N."/>
            <person name="Submissions S."/>
        </authorList>
    </citation>
    <scope>NUCLEOTIDE SEQUENCE [LARGE SCALE GENOMIC DNA]</scope>
    <source>
        <strain evidence="2">DSM 19945</strain>
    </source>
</reference>
<evidence type="ECO:0000313" key="2">
    <source>
        <dbReference type="Proteomes" id="UP000186221"/>
    </source>
</evidence>
<accession>A0A1N7M8U1</accession>
<name>A0A1N7M8U1_9RHOB</name>
<evidence type="ECO:0000313" key="1">
    <source>
        <dbReference type="EMBL" id="SIS82497.1"/>
    </source>
</evidence>
<gene>
    <name evidence="1" type="ORF">SAMN05421580_105193</name>
</gene>
<organism evidence="1 2">
    <name type="scientific">Rhodobacter aestuarii</name>
    <dbReference type="NCBI Taxonomy" id="453582"/>
    <lineage>
        <taxon>Bacteria</taxon>
        <taxon>Pseudomonadati</taxon>
        <taxon>Pseudomonadota</taxon>
        <taxon>Alphaproteobacteria</taxon>
        <taxon>Rhodobacterales</taxon>
        <taxon>Rhodobacter group</taxon>
        <taxon>Rhodobacter</taxon>
    </lineage>
</organism>
<dbReference type="STRING" id="453582.SAMN05421580_105193"/>
<dbReference type="Proteomes" id="UP000186221">
    <property type="component" value="Unassembled WGS sequence"/>
</dbReference>
<sequence>MAFVAAGFEEAQFWRLTLRAYRRWMRGAEERRRQVLLHHAEATRAGSLLGEEAYRSWVAAVRGAETRLPEEALGGVLARAGAQIEQISLAEALGKMGAPAEAPMSAELE</sequence>
<proteinExistence type="predicted"/>
<protein>
    <submittedName>
        <fullName evidence="1">Uncharacterized protein</fullName>
    </submittedName>
</protein>
<keyword evidence="2" id="KW-1185">Reference proteome</keyword>